<keyword evidence="1" id="KW-1133">Transmembrane helix</keyword>
<dbReference type="PANTHER" id="PTHR40089">
    <property type="entry name" value="ETHANOLAMINE UTILIZATION PROTEIN EUTH"/>
    <property type="match status" value="1"/>
</dbReference>
<name>A0AAX1TVE8_9FUSO</name>
<dbReference type="NCBIfam" id="NF011667">
    <property type="entry name" value="PRK15086.1-3"/>
    <property type="match status" value="1"/>
</dbReference>
<evidence type="ECO:0000256" key="1">
    <source>
        <dbReference type="SAM" id="Phobius"/>
    </source>
</evidence>
<feature type="transmembrane region" description="Helical" evidence="1">
    <location>
        <begin position="143"/>
        <end position="163"/>
    </location>
</feature>
<dbReference type="PANTHER" id="PTHR40089:SF1">
    <property type="entry name" value="ETHANOLAMINE PERMEASE EUTH-RELATED"/>
    <property type="match status" value="1"/>
</dbReference>
<keyword evidence="1" id="KW-0812">Transmembrane</keyword>
<dbReference type="GO" id="GO:0005886">
    <property type="term" value="C:plasma membrane"/>
    <property type="evidence" value="ECO:0007669"/>
    <property type="project" value="TreeGrafter"/>
</dbReference>
<organism evidence="2 3">
    <name type="scientific">Fusobacterium ulcerans</name>
    <dbReference type="NCBI Taxonomy" id="861"/>
    <lineage>
        <taxon>Bacteria</taxon>
        <taxon>Fusobacteriati</taxon>
        <taxon>Fusobacteriota</taxon>
        <taxon>Fusobacteriia</taxon>
        <taxon>Fusobacteriales</taxon>
        <taxon>Fusobacteriaceae</taxon>
        <taxon>Fusobacterium</taxon>
    </lineage>
</organism>
<sequence>MSINNIIIYLMIFFMLVGAVDRLLGNRFGYGKKFEEGIMAIGTLSLAMLGIISLSPLIASALKPVITPLYKLIGADPAMFAGTILANDMGGYSLSMELALSQEAGFFGGLFLAATMGATLSFTIPVAMGIINKEDEKYLSKGIMAGLSTIPLGCFFGGLIAGFSFKMLILNLIPTIIFTFFICVALLKYPKAVSKSFSLFSKVMFIAITIGLALQIVETLTGKVLVQGMIPALEAVKIICKIGMTLAGAFPMVYFITKVFKHPLVKLGKLFGINENSTAGIIACLAHNIPMYNILKDMDERGKIINIAFSVSGAFVLGSHLGFTAGVDTALVFPVIAAKLIGGVSAMFVANFIYNKDFKNSKKLN</sequence>
<feature type="transmembrane region" description="Helical" evidence="1">
    <location>
        <begin position="169"/>
        <end position="187"/>
    </location>
</feature>
<feature type="transmembrane region" description="Helical" evidence="1">
    <location>
        <begin position="331"/>
        <end position="354"/>
    </location>
</feature>
<dbReference type="EMBL" id="LS483487">
    <property type="protein sequence ID" value="SQJ02379.1"/>
    <property type="molecule type" value="Genomic_DNA"/>
</dbReference>
<dbReference type="GO" id="GO:0034228">
    <property type="term" value="F:ethanolamine transmembrane transporter activity"/>
    <property type="evidence" value="ECO:0007669"/>
    <property type="project" value="InterPro"/>
</dbReference>
<evidence type="ECO:0000313" key="3">
    <source>
        <dbReference type="Proteomes" id="UP000249008"/>
    </source>
</evidence>
<dbReference type="KEGG" id="ful:C4N20_13775"/>
<accession>A0AAX1TVE8</accession>
<dbReference type="NCBIfam" id="NF011666">
    <property type="entry name" value="PRK15086.1-2"/>
    <property type="match status" value="1"/>
</dbReference>
<dbReference type="PIRSF" id="PIRSF019466">
    <property type="entry name" value="EutH"/>
    <property type="match status" value="1"/>
</dbReference>
<evidence type="ECO:0000313" key="2">
    <source>
        <dbReference type="EMBL" id="SQJ02379.1"/>
    </source>
</evidence>
<dbReference type="Pfam" id="PF04346">
    <property type="entry name" value="EutH"/>
    <property type="match status" value="1"/>
</dbReference>
<dbReference type="AlphaFoldDB" id="A0AAX1TVE8"/>
<feature type="transmembrane region" description="Helical" evidence="1">
    <location>
        <begin position="37"/>
        <end position="62"/>
    </location>
</feature>
<feature type="transmembrane region" description="Helical" evidence="1">
    <location>
        <begin position="236"/>
        <end position="256"/>
    </location>
</feature>
<proteinExistence type="predicted"/>
<feature type="transmembrane region" description="Helical" evidence="1">
    <location>
        <begin position="304"/>
        <end position="325"/>
    </location>
</feature>
<protein>
    <submittedName>
        <fullName evidence="2">Ethanolamine utilization protein EutH</fullName>
    </submittedName>
</protein>
<dbReference type="GeneID" id="78455891"/>
<gene>
    <name evidence="2" type="ORF">NCTC12112_01324</name>
</gene>
<reference evidence="2 3" key="1">
    <citation type="submission" date="2018-06" db="EMBL/GenBank/DDBJ databases">
        <authorList>
            <consortium name="Pathogen Informatics"/>
            <person name="Doyle S."/>
        </authorList>
    </citation>
    <scope>NUCLEOTIDE SEQUENCE [LARGE SCALE GENOMIC DNA]</scope>
    <source>
        <strain evidence="2 3">NCTC12112</strain>
    </source>
</reference>
<dbReference type="RefSeq" id="WP_005977571.1">
    <property type="nucleotide sequence ID" value="NZ_CABKNW010000002.1"/>
</dbReference>
<keyword evidence="1" id="KW-0472">Membrane</keyword>
<feature type="transmembrane region" description="Helical" evidence="1">
    <location>
        <begin position="106"/>
        <end position="131"/>
    </location>
</feature>
<dbReference type="Proteomes" id="UP000249008">
    <property type="component" value="Chromosome 1"/>
</dbReference>
<dbReference type="InterPro" id="IPR007441">
    <property type="entry name" value="EutH"/>
</dbReference>
<feature type="transmembrane region" description="Helical" evidence="1">
    <location>
        <begin position="6"/>
        <end position="25"/>
    </location>
</feature>
<feature type="transmembrane region" description="Helical" evidence="1">
    <location>
        <begin position="199"/>
        <end position="216"/>
    </location>
</feature>